<dbReference type="Gene3D" id="3.40.50.1820">
    <property type="entry name" value="alpha/beta hydrolase"/>
    <property type="match status" value="1"/>
</dbReference>
<keyword evidence="1" id="KW-1133">Transmembrane helix</keyword>
<sequence length="331" mass="38366">MKRKKVLYFAITSVVVCYVFIWCKFHFFTKVYTQEEIDQEFAALKMDAPLYDSVNIRGYSIKYISNKKNYSVKGDEFGKKKPYLVLLHNSDKNAGYFIDYFKNKTLNQKFHIIAIDRIGFGNSTFKKPTQKNSLFQQEEKEFGKMAEYANGVAVKEILDAEGQYMEEVRIVADGNGSMAGLQAYLYKSLSFSKVFLFDPEINDRFFLSKIWSKIIISPVISGFFPRAFVSKQQDLLLADNHKGKEFAKLIKNVQSSENREATDNSYMYPKGFKSVFFFGLSDKQQRRITEISGKSNFVFQENDLNIYSSPEKVFSTILANDSYTLPFNRIR</sequence>
<name>A0A9X3DB66_9SPHI</name>
<dbReference type="InterPro" id="IPR029058">
    <property type="entry name" value="AB_hydrolase_fold"/>
</dbReference>
<dbReference type="AlphaFoldDB" id="A0A9X3DB66"/>
<dbReference type="Proteomes" id="UP001142592">
    <property type="component" value="Unassembled WGS sequence"/>
</dbReference>
<organism evidence="2 3">
    <name type="scientific">Pedobacter agri</name>
    <dbReference type="NCBI Taxonomy" id="454586"/>
    <lineage>
        <taxon>Bacteria</taxon>
        <taxon>Pseudomonadati</taxon>
        <taxon>Bacteroidota</taxon>
        <taxon>Sphingobacteriia</taxon>
        <taxon>Sphingobacteriales</taxon>
        <taxon>Sphingobacteriaceae</taxon>
        <taxon>Pedobacter</taxon>
    </lineage>
</organism>
<keyword evidence="1" id="KW-0812">Transmembrane</keyword>
<proteinExistence type="predicted"/>
<dbReference type="SUPFAM" id="SSF53474">
    <property type="entry name" value="alpha/beta-Hydrolases"/>
    <property type="match status" value="1"/>
</dbReference>
<reference evidence="2" key="1">
    <citation type="submission" date="2022-11" db="EMBL/GenBank/DDBJ databases">
        <authorList>
            <person name="Graham C."/>
            <person name="Newman J.D."/>
        </authorList>
    </citation>
    <scope>NUCLEOTIDE SEQUENCE</scope>
    <source>
        <strain evidence="2">DSM 19486</strain>
    </source>
</reference>
<evidence type="ECO:0000313" key="3">
    <source>
        <dbReference type="Proteomes" id="UP001142592"/>
    </source>
</evidence>
<evidence type="ECO:0000313" key="2">
    <source>
        <dbReference type="EMBL" id="MCX3264439.1"/>
    </source>
</evidence>
<protein>
    <recommendedName>
        <fullName evidence="4">AB hydrolase-1 domain-containing protein</fullName>
    </recommendedName>
</protein>
<keyword evidence="3" id="KW-1185">Reference proteome</keyword>
<dbReference type="EMBL" id="JAPJUH010000002">
    <property type="protein sequence ID" value="MCX3264439.1"/>
    <property type="molecule type" value="Genomic_DNA"/>
</dbReference>
<evidence type="ECO:0008006" key="4">
    <source>
        <dbReference type="Google" id="ProtNLM"/>
    </source>
</evidence>
<feature type="transmembrane region" description="Helical" evidence="1">
    <location>
        <begin position="7"/>
        <end position="28"/>
    </location>
</feature>
<accession>A0A9X3DB66</accession>
<evidence type="ECO:0000256" key="1">
    <source>
        <dbReference type="SAM" id="Phobius"/>
    </source>
</evidence>
<dbReference type="RefSeq" id="WP_266268624.1">
    <property type="nucleotide sequence ID" value="NZ_JAPJUH010000002.1"/>
</dbReference>
<gene>
    <name evidence="2" type="ORF">OQZ29_06765</name>
</gene>
<comment type="caution">
    <text evidence="2">The sequence shown here is derived from an EMBL/GenBank/DDBJ whole genome shotgun (WGS) entry which is preliminary data.</text>
</comment>
<keyword evidence="1" id="KW-0472">Membrane</keyword>